<dbReference type="EMBL" id="FQZU01000014">
    <property type="protein sequence ID" value="SHJ91502.1"/>
    <property type="molecule type" value="Genomic_DNA"/>
</dbReference>
<gene>
    <name evidence="1" type="ORF">SAMN02745216_02537</name>
</gene>
<dbReference type="OrthoDB" id="9851658at2"/>
<dbReference type="Proteomes" id="UP000183994">
    <property type="component" value="Unassembled WGS sequence"/>
</dbReference>
<reference evidence="2" key="1">
    <citation type="submission" date="2016-11" db="EMBL/GenBank/DDBJ databases">
        <authorList>
            <person name="Varghese N."/>
            <person name="Submissions S."/>
        </authorList>
    </citation>
    <scope>NUCLEOTIDE SEQUENCE [LARGE SCALE GENOMIC DNA]</scope>
    <source>
        <strain evidence="2">DSM 16219</strain>
    </source>
</reference>
<sequence>MKLPQHIKCSIDEVTITSTTRISVDHRHLRLPGYKYIGKYKNNLKEKGSKGKSEFVYSYDFITSDKRKIVKVFPVVGDEHVVPTFTIKFFSSYFAPLEYKEVVTVLNHLTESYGFWWRLSEFHLALDLVFGPGEDRLLWVVDHTKAVSKIDPAPCDTCPETFHHHSLDSRYRLTTYNKSRDLLSKNKKNLARKPAKRRLILTKEEEAWVQNHNIVRMEARFDNSEMKIVPSVESLANYDFSFVPPDKEFIPYYISLRVPNYTKLARHGIKPGHCKGMSLAEMRRFFREKGIASNHGYYLKDSRLNAVIKDTLAAFQWCSNPEDFPLMTPSLRMRDQRVRFVSKKGWWK</sequence>
<proteinExistence type="predicted"/>
<keyword evidence="2" id="KW-1185">Reference proteome</keyword>
<dbReference type="STRING" id="1121393.SAMN02745216_02537"/>
<name>A0A1M6N757_9BACT</name>
<dbReference type="RefSeq" id="WP_073476342.1">
    <property type="nucleotide sequence ID" value="NZ_FQZU01000014.1"/>
</dbReference>
<protein>
    <submittedName>
        <fullName evidence="1">Uncharacterized protein</fullName>
    </submittedName>
</protein>
<evidence type="ECO:0000313" key="2">
    <source>
        <dbReference type="Proteomes" id="UP000183994"/>
    </source>
</evidence>
<accession>A0A1M6N757</accession>
<dbReference type="AlphaFoldDB" id="A0A1M6N757"/>
<evidence type="ECO:0000313" key="1">
    <source>
        <dbReference type="EMBL" id="SHJ91502.1"/>
    </source>
</evidence>
<organism evidence="1 2">
    <name type="scientific">Desulfatibacillum alkenivorans DSM 16219</name>
    <dbReference type="NCBI Taxonomy" id="1121393"/>
    <lineage>
        <taxon>Bacteria</taxon>
        <taxon>Pseudomonadati</taxon>
        <taxon>Thermodesulfobacteriota</taxon>
        <taxon>Desulfobacteria</taxon>
        <taxon>Desulfobacterales</taxon>
        <taxon>Desulfatibacillaceae</taxon>
        <taxon>Desulfatibacillum</taxon>
    </lineage>
</organism>